<evidence type="ECO:0000313" key="7">
    <source>
        <dbReference type="Proteomes" id="UP000502259"/>
    </source>
</evidence>
<keyword evidence="4" id="KW-0732">Signal</keyword>
<evidence type="ECO:0000313" key="6">
    <source>
        <dbReference type="EMBL" id="BCB06372.1"/>
    </source>
</evidence>
<dbReference type="AlphaFoldDB" id="A0A6F8TYW1"/>
<sequence length="213" mass="22575">MLRSLLSRFMVLACMAMVAPTLAQPNETREYQDGKRRTVLLPQGDKSFADAVVDRSASTGTIEDSACDQQAILGPPDFSRSVKVEGMTLSISEDGETWIDLGDISGGRAEVDLAGLVPSDASYRLVSLTDDGDGCGTRFAGADVDAVAAIGSTLRFVILFAVDSTKLRPEAQDALDALAQNIADAGLSEFRVVGHTDSTGDDTYTLPFHEIAP</sequence>
<dbReference type="RefSeq" id="WP_172419638.1">
    <property type="nucleotide sequence ID" value="NZ_AP022843.1"/>
</dbReference>
<accession>A0A6F8TYW1</accession>
<dbReference type="InterPro" id="IPR006665">
    <property type="entry name" value="OmpA-like"/>
</dbReference>
<dbReference type="InterPro" id="IPR036737">
    <property type="entry name" value="OmpA-like_sf"/>
</dbReference>
<gene>
    <name evidence="6" type="ORF">HHSLTHF2_02620</name>
</gene>
<evidence type="ECO:0000259" key="5">
    <source>
        <dbReference type="PROSITE" id="PS51123"/>
    </source>
</evidence>
<dbReference type="PRINTS" id="PR01021">
    <property type="entry name" value="OMPADOMAIN"/>
</dbReference>
<organism evidence="6 7">
    <name type="scientific">Halomonas hydrothermalis</name>
    <dbReference type="NCBI Taxonomy" id="115561"/>
    <lineage>
        <taxon>Bacteria</taxon>
        <taxon>Pseudomonadati</taxon>
        <taxon>Pseudomonadota</taxon>
        <taxon>Gammaproteobacteria</taxon>
        <taxon>Oceanospirillales</taxon>
        <taxon>Halomonadaceae</taxon>
        <taxon>Halomonas</taxon>
    </lineage>
</organism>
<feature type="signal peptide" evidence="4">
    <location>
        <begin position="1"/>
        <end position="23"/>
    </location>
</feature>
<comment type="subcellular location">
    <subcellularLocation>
        <location evidence="1">Membrane</location>
    </subcellularLocation>
</comment>
<reference evidence="6 7" key="1">
    <citation type="submission" date="2020-03" db="EMBL/GenBank/DDBJ databases">
        <title>Complete Genome Sequence of Halomonas hydrothermalis Strain Slthf2, Halophilic Bacterium Isolated from Deep-Sea Hydrothermal-Vent Environments.</title>
        <authorList>
            <person name="Takeyama N."/>
            <person name="Huang M."/>
            <person name="Sato K."/>
            <person name="Galipon J."/>
            <person name="Arakawa K."/>
        </authorList>
    </citation>
    <scope>NUCLEOTIDE SEQUENCE [LARGE SCALE GENOMIC DNA]</scope>
    <source>
        <strain evidence="6 7">Slthf2</strain>
    </source>
</reference>
<keyword evidence="7" id="KW-1185">Reference proteome</keyword>
<feature type="chain" id="PRO_5026036093" description="OmpA-like domain-containing protein" evidence="4">
    <location>
        <begin position="24"/>
        <end position="213"/>
    </location>
</feature>
<evidence type="ECO:0000256" key="3">
    <source>
        <dbReference type="PROSITE-ProRule" id="PRU00473"/>
    </source>
</evidence>
<dbReference type="SUPFAM" id="SSF103088">
    <property type="entry name" value="OmpA-like"/>
    <property type="match status" value="1"/>
</dbReference>
<name>A0A6F8TYW1_9GAMM</name>
<evidence type="ECO:0000256" key="1">
    <source>
        <dbReference type="ARBA" id="ARBA00004370"/>
    </source>
</evidence>
<evidence type="ECO:0000256" key="4">
    <source>
        <dbReference type="SAM" id="SignalP"/>
    </source>
</evidence>
<dbReference type="Gene3D" id="3.30.1330.60">
    <property type="entry name" value="OmpA-like domain"/>
    <property type="match status" value="1"/>
</dbReference>
<protein>
    <recommendedName>
        <fullName evidence="5">OmpA-like domain-containing protein</fullName>
    </recommendedName>
</protein>
<dbReference type="InterPro" id="IPR006664">
    <property type="entry name" value="OMP_bac"/>
</dbReference>
<evidence type="ECO:0000256" key="2">
    <source>
        <dbReference type="ARBA" id="ARBA00023136"/>
    </source>
</evidence>
<dbReference type="EMBL" id="AP022843">
    <property type="protein sequence ID" value="BCB06372.1"/>
    <property type="molecule type" value="Genomic_DNA"/>
</dbReference>
<feature type="domain" description="OmpA-like" evidence="5">
    <location>
        <begin position="147"/>
        <end position="213"/>
    </location>
</feature>
<proteinExistence type="predicted"/>
<dbReference type="Proteomes" id="UP000502259">
    <property type="component" value="Chromosome"/>
</dbReference>
<keyword evidence="2 3" id="KW-0472">Membrane</keyword>
<dbReference type="PROSITE" id="PS51123">
    <property type="entry name" value="OMPA_2"/>
    <property type="match status" value="1"/>
</dbReference>
<dbReference type="GO" id="GO:0016020">
    <property type="term" value="C:membrane"/>
    <property type="evidence" value="ECO:0007669"/>
    <property type="project" value="UniProtKB-SubCell"/>
</dbReference>